<gene>
    <name evidence="2" type="ORF">AWH69_01490</name>
</gene>
<sequence>MITAVHTLIYSDDAVATRTFFKDVLGLPHVTDAGSSDDPAVAAGDPAGWLVFDTGPSELGVHPTKGEFAGESFTAPRHHQISLMVDDITATVAELRERGAVCDGEPRDLGFGIGIEVDVPGTDPVLVYEPRHATAYRRATAARPTTS</sequence>
<dbReference type="PROSITE" id="PS51819">
    <property type="entry name" value="VOC"/>
    <property type="match status" value="1"/>
</dbReference>
<name>A0A176QFC7_9MICO</name>
<dbReference type="SUPFAM" id="SSF54593">
    <property type="entry name" value="Glyoxalase/Bleomycin resistance protein/Dihydroxybiphenyl dioxygenase"/>
    <property type="match status" value="1"/>
</dbReference>
<dbReference type="AlphaFoldDB" id="A0A176QFC7"/>
<dbReference type="InterPro" id="IPR004360">
    <property type="entry name" value="Glyas_Fos-R_dOase_dom"/>
</dbReference>
<proteinExistence type="predicted"/>
<keyword evidence="3" id="KW-1185">Reference proteome</keyword>
<dbReference type="STRING" id="262209.AWH69_01490"/>
<feature type="domain" description="VOC" evidence="1">
    <location>
        <begin position="3"/>
        <end position="130"/>
    </location>
</feature>
<dbReference type="InterPro" id="IPR029068">
    <property type="entry name" value="Glyas_Bleomycin-R_OHBP_Dase"/>
</dbReference>
<dbReference type="Proteomes" id="UP000076976">
    <property type="component" value="Unassembled WGS sequence"/>
</dbReference>
<dbReference type="Pfam" id="PF00903">
    <property type="entry name" value="Glyoxalase"/>
    <property type="match status" value="1"/>
</dbReference>
<evidence type="ECO:0000259" key="1">
    <source>
        <dbReference type="PROSITE" id="PS51819"/>
    </source>
</evidence>
<dbReference type="Gene3D" id="3.10.180.10">
    <property type="entry name" value="2,3-Dihydroxybiphenyl 1,2-Dioxygenase, domain 1"/>
    <property type="match status" value="1"/>
</dbReference>
<accession>A0A176QFC7</accession>
<keyword evidence="2" id="KW-0560">Oxidoreductase</keyword>
<evidence type="ECO:0000313" key="3">
    <source>
        <dbReference type="Proteomes" id="UP000076976"/>
    </source>
</evidence>
<organism evidence="2 3">
    <name type="scientific">Janibacter melonis</name>
    <dbReference type="NCBI Taxonomy" id="262209"/>
    <lineage>
        <taxon>Bacteria</taxon>
        <taxon>Bacillati</taxon>
        <taxon>Actinomycetota</taxon>
        <taxon>Actinomycetes</taxon>
        <taxon>Micrococcales</taxon>
        <taxon>Intrasporangiaceae</taxon>
        <taxon>Janibacter</taxon>
    </lineage>
</organism>
<comment type="caution">
    <text evidence="2">The sequence shown here is derived from an EMBL/GenBank/DDBJ whole genome shotgun (WGS) entry which is preliminary data.</text>
</comment>
<dbReference type="RefSeq" id="WP_068270436.1">
    <property type="nucleotide sequence ID" value="NZ_LQZG01000001.1"/>
</dbReference>
<reference evidence="2 3" key="1">
    <citation type="submission" date="2016-01" db="EMBL/GenBank/DDBJ databases">
        <title>Janibacter melonis strain CD11_4 genome sequencing and assembly.</title>
        <authorList>
            <person name="Nair G.R."/>
            <person name="Kaur G."/>
            <person name="Chander A.M."/>
            <person name="Mayilraj S."/>
        </authorList>
    </citation>
    <scope>NUCLEOTIDE SEQUENCE [LARGE SCALE GENOMIC DNA]</scope>
    <source>
        <strain evidence="2 3">CD11-4</strain>
    </source>
</reference>
<keyword evidence="2" id="KW-0223">Dioxygenase</keyword>
<dbReference type="GO" id="GO:0051213">
    <property type="term" value="F:dioxygenase activity"/>
    <property type="evidence" value="ECO:0007669"/>
    <property type="project" value="UniProtKB-KW"/>
</dbReference>
<evidence type="ECO:0000313" key="2">
    <source>
        <dbReference type="EMBL" id="OAB88507.1"/>
    </source>
</evidence>
<dbReference type="InterPro" id="IPR037523">
    <property type="entry name" value="VOC_core"/>
</dbReference>
<dbReference type="EMBL" id="LQZG01000001">
    <property type="protein sequence ID" value="OAB88507.1"/>
    <property type="molecule type" value="Genomic_DNA"/>
</dbReference>
<protein>
    <submittedName>
        <fullName evidence="2">Extradiol dioxygenase</fullName>
    </submittedName>
</protein>